<dbReference type="Gene3D" id="3.30.43.10">
    <property type="entry name" value="Uridine Diphospho-n-acetylenolpyruvylglucosamine Reductase, domain 2"/>
    <property type="match status" value="1"/>
</dbReference>
<dbReference type="SUPFAM" id="SSF54292">
    <property type="entry name" value="2Fe-2S ferredoxin-like"/>
    <property type="match status" value="1"/>
</dbReference>
<dbReference type="InterPro" id="IPR016169">
    <property type="entry name" value="FAD-bd_PCMH_sub2"/>
</dbReference>
<organism evidence="8 9">
    <name type="scientific">Trinickia dabaoshanensis</name>
    <dbReference type="NCBI Taxonomy" id="564714"/>
    <lineage>
        <taxon>Bacteria</taxon>
        <taxon>Pseudomonadati</taxon>
        <taxon>Pseudomonadota</taxon>
        <taxon>Betaproteobacteria</taxon>
        <taxon>Burkholderiales</taxon>
        <taxon>Burkholderiaceae</taxon>
        <taxon>Trinickia</taxon>
    </lineage>
</organism>
<dbReference type="InterPro" id="IPR016166">
    <property type="entry name" value="FAD-bd_PCMH"/>
</dbReference>
<dbReference type="PROSITE" id="PS00197">
    <property type="entry name" value="2FE2S_FER_1"/>
    <property type="match status" value="1"/>
</dbReference>
<keyword evidence="2" id="KW-0479">Metal-binding</keyword>
<dbReference type="InterPro" id="IPR002888">
    <property type="entry name" value="2Fe-2S-bd"/>
</dbReference>
<dbReference type="InterPro" id="IPR036683">
    <property type="entry name" value="CO_DH_flav_C_dom_sf"/>
</dbReference>
<accession>A0A2N7VPM1</accession>
<dbReference type="PIRSF" id="PIRSF036557">
    <property type="entry name" value="XdhA_RC"/>
    <property type="match status" value="1"/>
</dbReference>
<dbReference type="RefSeq" id="WP_102646200.1">
    <property type="nucleotide sequence ID" value="NZ_PNYA01000012.1"/>
</dbReference>
<dbReference type="InterPro" id="IPR002346">
    <property type="entry name" value="Mopterin_DH_FAD-bd"/>
</dbReference>
<dbReference type="SMART" id="SM01092">
    <property type="entry name" value="CO_deh_flav_C"/>
    <property type="match status" value="1"/>
</dbReference>
<dbReference type="EMBL" id="PNYA01000012">
    <property type="protein sequence ID" value="PMS19119.1"/>
    <property type="molecule type" value="Genomic_DNA"/>
</dbReference>
<dbReference type="Gene3D" id="3.10.20.30">
    <property type="match status" value="1"/>
</dbReference>
<dbReference type="PROSITE" id="PS51085">
    <property type="entry name" value="2FE2S_FER_2"/>
    <property type="match status" value="1"/>
</dbReference>
<dbReference type="InterPro" id="IPR012175">
    <property type="entry name" value="Xanth_DH_ssu_bac"/>
</dbReference>
<feature type="domain" description="FAD-binding PCMH-type" evidence="7">
    <location>
        <begin position="204"/>
        <end position="380"/>
    </location>
</feature>
<dbReference type="Pfam" id="PF00941">
    <property type="entry name" value="FAD_binding_5"/>
    <property type="match status" value="1"/>
</dbReference>
<dbReference type="InterPro" id="IPR016167">
    <property type="entry name" value="FAD-bd_PCMH_sub1"/>
</dbReference>
<proteinExistence type="predicted"/>
<dbReference type="InterPro" id="IPR006058">
    <property type="entry name" value="2Fe2S_fd_BS"/>
</dbReference>
<evidence type="ECO:0000256" key="4">
    <source>
        <dbReference type="ARBA" id="ARBA00023002"/>
    </source>
</evidence>
<dbReference type="InterPro" id="IPR016208">
    <property type="entry name" value="Ald_Oxase/xanthine_DH-like"/>
</dbReference>
<dbReference type="Gene3D" id="3.30.465.10">
    <property type="match status" value="1"/>
</dbReference>
<dbReference type="PROSITE" id="PS51387">
    <property type="entry name" value="FAD_PCMH"/>
    <property type="match status" value="1"/>
</dbReference>
<evidence type="ECO:0000256" key="5">
    <source>
        <dbReference type="ARBA" id="ARBA00023004"/>
    </source>
</evidence>
<comment type="caution">
    <text evidence="8">The sequence shown here is derived from an EMBL/GenBank/DDBJ whole genome shotgun (WGS) entry which is preliminary data.</text>
</comment>
<name>A0A2N7VPM1_9BURK</name>
<protein>
    <submittedName>
        <fullName evidence="8">Xanthine dehydrogenase small subunit</fullName>
    </submittedName>
</protein>
<keyword evidence="3" id="KW-0274">FAD</keyword>
<dbReference type="Proteomes" id="UP000235616">
    <property type="component" value="Unassembled WGS sequence"/>
</dbReference>
<dbReference type="GO" id="GO:0004854">
    <property type="term" value="F:xanthine dehydrogenase activity"/>
    <property type="evidence" value="ECO:0007669"/>
    <property type="project" value="InterPro"/>
</dbReference>
<dbReference type="InterPro" id="IPR036010">
    <property type="entry name" value="2Fe-2S_ferredoxin-like_sf"/>
</dbReference>
<evidence type="ECO:0000313" key="8">
    <source>
        <dbReference type="EMBL" id="PMS19119.1"/>
    </source>
</evidence>
<evidence type="ECO:0000313" key="9">
    <source>
        <dbReference type="Proteomes" id="UP000235616"/>
    </source>
</evidence>
<dbReference type="GO" id="GO:0071949">
    <property type="term" value="F:FAD binding"/>
    <property type="evidence" value="ECO:0007669"/>
    <property type="project" value="InterPro"/>
</dbReference>
<sequence>MKTHPIRFYYRGAIREVSGVPVTRTVLQHLRDDLRCTGTKEGCAEGDCGACTVVVGELDAQGELALKAVNACIRFLPTLDGCALFTIEDLRARDGAMHPVQQALVDCHGSQCGFCTPGFAMSMWALYENYPAGAGLPTRDEVATALSGNLCRCTGYRPIVDAAQQMLDADRHARVALDREPVVQALRQMRRPPDETFVYTSTDVRGGTFGENRFWAPTSLEPFAQLRTEHPNALVLAGSTDIGLWATKQLRDLGDLLYVGRVAELASIERDAVTLTIGAGVTLEDAFAALVVDYPELAELGKRFASLPVRNAGTLGGNVANGSPIGDSMPALIALDAQIVLCRGRETRVMPLDAFYLGYQKTALDEGEFVAAVRIPRPATTLRFRTYKVSKRYDQDISAVCAAFAIDLVDGTIARARIAYGGMAATPKRATMAEAALAGGPWDEPAAQRAMQALAHDYQPLSDLRASSRYRSTVARNLLWRFWLETRDDAPLALAQIDAFAFDAAQVKEAP</sequence>
<dbReference type="InterPro" id="IPR014307">
    <property type="entry name" value="Xanthine_DH_ssu"/>
</dbReference>
<dbReference type="SUPFAM" id="SSF56176">
    <property type="entry name" value="FAD-binding/transporter-associated domain-like"/>
    <property type="match status" value="1"/>
</dbReference>
<dbReference type="InterPro" id="IPR036318">
    <property type="entry name" value="FAD-bd_PCMH-like_sf"/>
</dbReference>
<dbReference type="AlphaFoldDB" id="A0A2N7VPM1"/>
<dbReference type="PANTHER" id="PTHR45444">
    <property type="entry name" value="XANTHINE DEHYDROGENASE"/>
    <property type="match status" value="1"/>
</dbReference>
<dbReference type="NCBIfam" id="TIGR02963">
    <property type="entry name" value="xanthine_xdhA"/>
    <property type="match status" value="1"/>
</dbReference>
<dbReference type="SUPFAM" id="SSF47741">
    <property type="entry name" value="CO dehydrogenase ISP C-domain like"/>
    <property type="match status" value="1"/>
</dbReference>
<dbReference type="InterPro" id="IPR001041">
    <property type="entry name" value="2Fe-2S_ferredoxin-type"/>
</dbReference>
<keyword evidence="4" id="KW-0560">Oxidoreductase</keyword>
<feature type="domain" description="2Fe-2S ferredoxin-type" evidence="6">
    <location>
        <begin position="4"/>
        <end position="90"/>
    </location>
</feature>
<evidence type="ECO:0000256" key="3">
    <source>
        <dbReference type="ARBA" id="ARBA00022827"/>
    </source>
</evidence>
<evidence type="ECO:0000256" key="1">
    <source>
        <dbReference type="ARBA" id="ARBA00022630"/>
    </source>
</evidence>
<dbReference type="InterPro" id="IPR036884">
    <property type="entry name" value="2Fe-2S-bd_dom_sf"/>
</dbReference>
<dbReference type="CDD" id="cd00207">
    <property type="entry name" value="fer2"/>
    <property type="match status" value="1"/>
</dbReference>
<gene>
    <name evidence="8" type="primary">xdhA</name>
    <name evidence="8" type="ORF">C0Z18_14980</name>
</gene>
<evidence type="ECO:0000259" key="6">
    <source>
        <dbReference type="PROSITE" id="PS51085"/>
    </source>
</evidence>
<evidence type="ECO:0000259" key="7">
    <source>
        <dbReference type="PROSITE" id="PS51387"/>
    </source>
</evidence>
<dbReference type="InterPro" id="IPR005107">
    <property type="entry name" value="CO_DH_flav_C"/>
</dbReference>
<dbReference type="Pfam" id="PF03450">
    <property type="entry name" value="CO_deh_flav_C"/>
    <property type="match status" value="1"/>
</dbReference>
<dbReference type="Gene3D" id="3.30.390.50">
    <property type="entry name" value="CO dehydrogenase flavoprotein, C-terminal domain"/>
    <property type="match status" value="1"/>
</dbReference>
<keyword evidence="5" id="KW-0408">Iron</keyword>
<dbReference type="Gene3D" id="1.10.150.120">
    <property type="entry name" value="[2Fe-2S]-binding domain"/>
    <property type="match status" value="1"/>
</dbReference>
<dbReference type="GO" id="GO:0051537">
    <property type="term" value="F:2 iron, 2 sulfur cluster binding"/>
    <property type="evidence" value="ECO:0007669"/>
    <property type="project" value="InterPro"/>
</dbReference>
<reference evidence="8 9" key="1">
    <citation type="submission" date="2018-01" db="EMBL/GenBank/DDBJ databases">
        <title>Whole genome analyses suggest that Burkholderia sensu lato contains two further novel genera in the rhizoxinica-symbiotica group Mycetohabitans gen. nov., and Trinickia gen. nov.: implications for the evolution of diazotrophy and nodulation in the Burkholderiaceae.</title>
        <authorList>
            <person name="Estrada-de los Santos P."/>
            <person name="Palmer M."/>
            <person name="Chavez-Ramirez B."/>
            <person name="Beukes C."/>
            <person name="Steenkamp E.T."/>
            <person name="Hirsch A.M."/>
            <person name="Manyaka P."/>
            <person name="Maluk M."/>
            <person name="Lafos M."/>
            <person name="Crook M."/>
            <person name="Gross E."/>
            <person name="Simon M.F."/>
            <person name="Bueno dos Reis Junior F."/>
            <person name="Poole P.S."/>
            <person name="Venter S.N."/>
            <person name="James E.K."/>
        </authorList>
    </citation>
    <scope>NUCLEOTIDE SEQUENCE [LARGE SCALE GENOMIC DNA]</scope>
    <source>
        <strain evidence="8 9">GIMN1.004</strain>
    </source>
</reference>
<dbReference type="PANTHER" id="PTHR45444:SF3">
    <property type="entry name" value="XANTHINE DEHYDROGENASE"/>
    <property type="match status" value="1"/>
</dbReference>
<dbReference type="GO" id="GO:0005506">
    <property type="term" value="F:iron ion binding"/>
    <property type="evidence" value="ECO:0007669"/>
    <property type="project" value="InterPro"/>
</dbReference>
<dbReference type="SUPFAM" id="SSF55447">
    <property type="entry name" value="CO dehydrogenase flavoprotein C-terminal domain-like"/>
    <property type="match status" value="1"/>
</dbReference>
<keyword evidence="1" id="KW-0285">Flavoprotein</keyword>
<evidence type="ECO:0000256" key="2">
    <source>
        <dbReference type="ARBA" id="ARBA00022723"/>
    </source>
</evidence>
<dbReference type="InterPro" id="IPR012675">
    <property type="entry name" value="Beta-grasp_dom_sf"/>
</dbReference>
<keyword evidence="9" id="KW-1185">Reference proteome</keyword>
<dbReference type="Pfam" id="PF01799">
    <property type="entry name" value="Fer2_2"/>
    <property type="match status" value="1"/>
</dbReference>
<dbReference type="OrthoDB" id="9179439at2"/>